<feature type="compositionally biased region" description="Basic and acidic residues" evidence="1">
    <location>
        <begin position="329"/>
        <end position="340"/>
    </location>
</feature>
<gene>
    <name evidence="2" type="ORF">C8035_v004586</name>
</gene>
<dbReference type="Proteomes" id="UP000295083">
    <property type="component" value="Unassembled WGS sequence"/>
</dbReference>
<evidence type="ECO:0000256" key="1">
    <source>
        <dbReference type="SAM" id="MobiDB-lite"/>
    </source>
</evidence>
<organism evidence="2 3">
    <name type="scientific">Colletotrichum spinosum</name>
    <dbReference type="NCBI Taxonomy" id="1347390"/>
    <lineage>
        <taxon>Eukaryota</taxon>
        <taxon>Fungi</taxon>
        <taxon>Dikarya</taxon>
        <taxon>Ascomycota</taxon>
        <taxon>Pezizomycotina</taxon>
        <taxon>Sordariomycetes</taxon>
        <taxon>Hypocreomycetidae</taxon>
        <taxon>Glomerellales</taxon>
        <taxon>Glomerellaceae</taxon>
        <taxon>Colletotrichum</taxon>
        <taxon>Colletotrichum orbiculare species complex</taxon>
    </lineage>
</organism>
<evidence type="ECO:0000313" key="2">
    <source>
        <dbReference type="EMBL" id="TDZ29104.1"/>
    </source>
</evidence>
<dbReference type="EMBL" id="QAPG01000328">
    <property type="protein sequence ID" value="TDZ29104.1"/>
    <property type="molecule type" value="Genomic_DNA"/>
</dbReference>
<sequence>MSESTRASEETVSPADGVITLERMGHDVPYPSVEHTLSRPASVPGHESIVMTDFAILPSHKPRERIYFFKRIFNGCPRFDALIAVGEGTVLPNTPEYNFNKSLWEVTENLYVFRKEGPQFVVLQSISTALFQTNMSPAKTKWVYQPKTPGFLAARNANGEMHILKTTISGSMFSAHPSHTSTLRGNKWTSRVKHLASLLGLKMSSIYDGCGKRATAEDRGNWAAGHCEKKLATFAVYSMLYFHKVRPGTDFGHVTRSELNALKSILHGKERHKEFEIHISRPPCGTPKRPGACVSYVSKLGRAAGIDFTIHQWEQNLILDGSVPAHVPKSTEKQSHQRDEDSSDNGCDSEQEDLDVDVADTHDDWRDYVFDGFDEASDDVHLQSTRAVNSRAPSPLSQQEVSPQALHNFAERIKRDFGHKDRRPRDEVPKPYPPTPASQEDFNKILSPIQNQSSSHCFEEPQQSAGNEIGQRMRSARAEAKKRRRDRMQDQKKKRAAIEEAAKNAERMKSNAIEVEDDVSEVPREAEASVIAARLGGLARFSRRLG</sequence>
<feature type="compositionally biased region" description="Polar residues" evidence="1">
    <location>
        <begin position="448"/>
        <end position="466"/>
    </location>
</feature>
<evidence type="ECO:0000313" key="3">
    <source>
        <dbReference type="Proteomes" id="UP000295083"/>
    </source>
</evidence>
<proteinExistence type="predicted"/>
<feature type="compositionally biased region" description="Acidic residues" evidence="1">
    <location>
        <begin position="341"/>
        <end position="358"/>
    </location>
</feature>
<keyword evidence="3" id="KW-1185">Reference proteome</keyword>
<comment type="caution">
    <text evidence="2">The sequence shown here is derived from an EMBL/GenBank/DDBJ whole genome shotgun (WGS) entry which is preliminary data.</text>
</comment>
<feature type="compositionally biased region" description="Basic and acidic residues" evidence="1">
    <location>
        <begin position="413"/>
        <end position="429"/>
    </location>
</feature>
<dbReference type="AlphaFoldDB" id="A0A4R8Q122"/>
<name>A0A4R8Q122_9PEZI</name>
<accession>A0A4R8Q122</accession>
<reference evidence="2 3" key="1">
    <citation type="submission" date="2018-11" db="EMBL/GenBank/DDBJ databases">
        <title>Genome sequence and assembly of Colletotrichum spinosum.</title>
        <authorList>
            <person name="Gan P."/>
            <person name="Shirasu K."/>
        </authorList>
    </citation>
    <scope>NUCLEOTIDE SEQUENCE [LARGE SCALE GENOMIC DNA]</scope>
    <source>
        <strain evidence="2 3">CBS 515.97</strain>
    </source>
</reference>
<feature type="region of interest" description="Disordered" evidence="1">
    <location>
        <begin position="413"/>
        <end position="523"/>
    </location>
</feature>
<feature type="compositionally biased region" description="Basic and acidic residues" evidence="1">
    <location>
        <begin position="487"/>
        <end position="509"/>
    </location>
</feature>
<feature type="region of interest" description="Disordered" evidence="1">
    <location>
        <begin position="325"/>
        <end position="360"/>
    </location>
</feature>
<protein>
    <submittedName>
        <fullName evidence="2">Uncharacterized protein</fullName>
    </submittedName>
</protein>